<dbReference type="PROSITE" id="PS51063">
    <property type="entry name" value="HTH_CRP_2"/>
    <property type="match status" value="1"/>
</dbReference>
<evidence type="ECO:0000256" key="2">
    <source>
        <dbReference type="ARBA" id="ARBA00023125"/>
    </source>
</evidence>
<dbReference type="Gene3D" id="1.10.10.10">
    <property type="entry name" value="Winged helix-like DNA-binding domain superfamily/Winged helix DNA-binding domain"/>
    <property type="match status" value="1"/>
</dbReference>
<dbReference type="InterPro" id="IPR012318">
    <property type="entry name" value="HTH_CRP"/>
</dbReference>
<evidence type="ECO:0000256" key="1">
    <source>
        <dbReference type="ARBA" id="ARBA00023015"/>
    </source>
</evidence>
<protein>
    <submittedName>
        <fullName evidence="6">Crp/Fnr family transcriptional regulator</fullName>
    </submittedName>
</protein>
<comment type="caution">
    <text evidence="6">The sequence shown here is derived from an EMBL/GenBank/DDBJ whole genome shotgun (WGS) entry which is preliminary data.</text>
</comment>
<dbReference type="Gene3D" id="2.60.120.10">
    <property type="entry name" value="Jelly Rolls"/>
    <property type="match status" value="1"/>
</dbReference>
<evidence type="ECO:0000259" key="5">
    <source>
        <dbReference type="PROSITE" id="PS51063"/>
    </source>
</evidence>
<keyword evidence="2" id="KW-0238">DNA-binding</keyword>
<keyword evidence="1" id="KW-0805">Transcription regulation</keyword>
<name>A0ABS3HPA7_9ENTE</name>
<dbReference type="InterPro" id="IPR036388">
    <property type="entry name" value="WH-like_DNA-bd_sf"/>
</dbReference>
<dbReference type="InterPro" id="IPR050397">
    <property type="entry name" value="Env_Response_Regulators"/>
</dbReference>
<dbReference type="SUPFAM" id="SSF46785">
    <property type="entry name" value="Winged helix' DNA-binding domain"/>
    <property type="match status" value="1"/>
</dbReference>
<dbReference type="SUPFAM" id="SSF51206">
    <property type="entry name" value="cAMP-binding domain-like"/>
    <property type="match status" value="1"/>
</dbReference>
<keyword evidence="7" id="KW-1185">Reference proteome</keyword>
<reference evidence="6 7" key="1">
    <citation type="submission" date="2021-03" db="EMBL/GenBank/DDBJ databases">
        <title>Enterococcal diversity collection.</title>
        <authorList>
            <person name="Gilmore M.S."/>
            <person name="Schwartzman J."/>
            <person name="Van Tyne D."/>
            <person name="Martin M."/>
            <person name="Earl A.M."/>
            <person name="Manson A.L."/>
            <person name="Straub T."/>
            <person name="Salamzade R."/>
            <person name="Saavedra J."/>
            <person name="Lebreton F."/>
            <person name="Prichula J."/>
            <person name="Schaufler K."/>
            <person name="Gaca A."/>
            <person name="Sgardioli B."/>
            <person name="Wagenaar J."/>
            <person name="Strong T."/>
        </authorList>
    </citation>
    <scope>NUCLEOTIDE SEQUENCE [LARGE SCALE GENOMIC DNA]</scope>
    <source>
        <strain evidence="6 7">DIV0080</strain>
    </source>
</reference>
<evidence type="ECO:0000259" key="4">
    <source>
        <dbReference type="PROSITE" id="PS50042"/>
    </source>
</evidence>
<dbReference type="CDD" id="cd00038">
    <property type="entry name" value="CAP_ED"/>
    <property type="match status" value="1"/>
</dbReference>
<accession>A0ABS3HPA7</accession>
<dbReference type="EMBL" id="JAFLVX010000003">
    <property type="protein sequence ID" value="MBO0475576.1"/>
    <property type="molecule type" value="Genomic_DNA"/>
</dbReference>
<keyword evidence="3" id="KW-0804">Transcription</keyword>
<evidence type="ECO:0000313" key="7">
    <source>
        <dbReference type="Proteomes" id="UP000664857"/>
    </source>
</evidence>
<sequence>MEIKKELGKQHKDFRYLSDQDIQKLRDVSVARSYSKGQVLFDVDDDRSHVYFLVSGIIKLEKIDETGTFTYLHFKKAKSLLLYLDLFTDKKHYVSAVAYTDIEIISIPVKIFEEVVSNSALQLITVIQEQSKLLRTQIFKIQKGIINNADCRVTATLAIIYKDLGEKQYPSGTVIVSSPITINDIARASGTTRETASIVIKKLVTAKKIKYSRKYLTFLDTSFFNDLLND</sequence>
<dbReference type="PANTHER" id="PTHR24567:SF74">
    <property type="entry name" value="HTH-TYPE TRANSCRIPTIONAL REGULATOR ARCR"/>
    <property type="match status" value="1"/>
</dbReference>
<dbReference type="SMART" id="SM00419">
    <property type="entry name" value="HTH_CRP"/>
    <property type="match status" value="1"/>
</dbReference>
<dbReference type="InterPro" id="IPR036390">
    <property type="entry name" value="WH_DNA-bd_sf"/>
</dbReference>
<evidence type="ECO:0000313" key="6">
    <source>
        <dbReference type="EMBL" id="MBO0475576.1"/>
    </source>
</evidence>
<organism evidence="6 7">
    <name type="scientific">Candidatus Vagococcus giribetii</name>
    <dbReference type="NCBI Taxonomy" id="2230876"/>
    <lineage>
        <taxon>Bacteria</taxon>
        <taxon>Bacillati</taxon>
        <taxon>Bacillota</taxon>
        <taxon>Bacilli</taxon>
        <taxon>Lactobacillales</taxon>
        <taxon>Enterococcaceae</taxon>
        <taxon>Vagococcus</taxon>
    </lineage>
</organism>
<dbReference type="PROSITE" id="PS50042">
    <property type="entry name" value="CNMP_BINDING_3"/>
    <property type="match status" value="1"/>
</dbReference>
<dbReference type="PANTHER" id="PTHR24567">
    <property type="entry name" value="CRP FAMILY TRANSCRIPTIONAL REGULATORY PROTEIN"/>
    <property type="match status" value="1"/>
</dbReference>
<proteinExistence type="predicted"/>
<dbReference type="Pfam" id="PF00027">
    <property type="entry name" value="cNMP_binding"/>
    <property type="match status" value="1"/>
</dbReference>
<feature type="domain" description="Cyclic nucleotide-binding" evidence="4">
    <location>
        <begin position="13"/>
        <end position="116"/>
    </location>
</feature>
<evidence type="ECO:0000256" key="3">
    <source>
        <dbReference type="ARBA" id="ARBA00023163"/>
    </source>
</evidence>
<dbReference type="Proteomes" id="UP000664857">
    <property type="component" value="Unassembled WGS sequence"/>
</dbReference>
<dbReference type="InterPro" id="IPR014710">
    <property type="entry name" value="RmlC-like_jellyroll"/>
</dbReference>
<dbReference type="InterPro" id="IPR000595">
    <property type="entry name" value="cNMP-bd_dom"/>
</dbReference>
<gene>
    <name evidence="6" type="ORF">DOK76_00755</name>
</gene>
<feature type="domain" description="HTH crp-type" evidence="5">
    <location>
        <begin position="147"/>
        <end position="222"/>
    </location>
</feature>
<dbReference type="InterPro" id="IPR018490">
    <property type="entry name" value="cNMP-bd_dom_sf"/>
</dbReference>